<gene>
    <name evidence="3" type="ORF">A2Z67_00600</name>
</gene>
<feature type="domain" description="Transglycosylase SLT" evidence="2">
    <location>
        <begin position="114"/>
        <end position="215"/>
    </location>
</feature>
<accession>A0A1F7X356</accession>
<name>A0A1F7X356_9BACT</name>
<dbReference type="PANTHER" id="PTHR37423:SF2">
    <property type="entry name" value="MEMBRANE-BOUND LYTIC MUREIN TRANSGLYCOSYLASE C"/>
    <property type="match status" value="1"/>
</dbReference>
<dbReference type="InterPro" id="IPR008258">
    <property type="entry name" value="Transglycosylase_SLT_dom_1"/>
</dbReference>
<organism evidence="3 4">
    <name type="scientific">Candidatus Woesebacteria bacterium RBG_13_36_22</name>
    <dbReference type="NCBI Taxonomy" id="1802478"/>
    <lineage>
        <taxon>Bacteria</taxon>
        <taxon>Candidatus Woeseibacteriota</taxon>
    </lineage>
</organism>
<dbReference type="Gene3D" id="1.10.530.10">
    <property type="match status" value="1"/>
</dbReference>
<protein>
    <recommendedName>
        <fullName evidence="2">Transglycosylase SLT domain-containing protein</fullName>
    </recommendedName>
</protein>
<dbReference type="Gene3D" id="6.20.20.10">
    <property type="match status" value="1"/>
</dbReference>
<evidence type="ECO:0000259" key="2">
    <source>
        <dbReference type="Pfam" id="PF01464"/>
    </source>
</evidence>
<evidence type="ECO:0000313" key="3">
    <source>
        <dbReference type="EMBL" id="OGM08745.1"/>
    </source>
</evidence>
<dbReference type="InterPro" id="IPR023346">
    <property type="entry name" value="Lysozyme-like_dom_sf"/>
</dbReference>
<comment type="caution">
    <text evidence="3">The sequence shown here is derived from an EMBL/GenBank/DDBJ whole genome shotgun (WGS) entry which is preliminary data.</text>
</comment>
<dbReference type="Proteomes" id="UP000176939">
    <property type="component" value="Unassembled WGS sequence"/>
</dbReference>
<feature type="transmembrane region" description="Helical" evidence="1">
    <location>
        <begin position="35"/>
        <end position="58"/>
    </location>
</feature>
<dbReference type="InterPro" id="IPR036410">
    <property type="entry name" value="HSP_DnaJ_Cys-rich_dom_sf"/>
</dbReference>
<sequence length="236" mass="26039">MIPCPKCNGSGQSGVFKKHPCSKCGGTGQIKTRPFWVGPMVVFGFIFCLAILMGIAFLTAKPAAAESPEGVAPASFDILVEKNSSEVSEESIAEPAPCHVSDKYPEEILRWCELITKYAHENNIPSNMIAAVMLQESGGNPSIRSHCGAVGLMQIMPNDTTWEEQSRCDFDGSLFQNRPSSADLTDPEFNINHSARMLAELYQESDDWREALKAYGPKNYGYGYADLVLQHFENYK</sequence>
<dbReference type="AlphaFoldDB" id="A0A1F7X356"/>
<proteinExistence type="predicted"/>
<dbReference type="EMBL" id="MGFQ01000037">
    <property type="protein sequence ID" value="OGM08745.1"/>
    <property type="molecule type" value="Genomic_DNA"/>
</dbReference>
<evidence type="ECO:0000313" key="4">
    <source>
        <dbReference type="Proteomes" id="UP000176939"/>
    </source>
</evidence>
<keyword evidence="1" id="KW-1133">Transmembrane helix</keyword>
<evidence type="ECO:0000256" key="1">
    <source>
        <dbReference type="SAM" id="Phobius"/>
    </source>
</evidence>
<dbReference type="PANTHER" id="PTHR37423">
    <property type="entry name" value="SOLUBLE LYTIC MUREIN TRANSGLYCOSYLASE-RELATED"/>
    <property type="match status" value="1"/>
</dbReference>
<keyword evidence="1" id="KW-0472">Membrane</keyword>
<dbReference type="SUPFAM" id="SSF57938">
    <property type="entry name" value="DnaJ/Hsp40 cysteine-rich domain"/>
    <property type="match status" value="1"/>
</dbReference>
<dbReference type="Pfam" id="PF01464">
    <property type="entry name" value="SLT"/>
    <property type="match status" value="1"/>
</dbReference>
<reference evidence="3 4" key="1">
    <citation type="journal article" date="2016" name="Nat. Commun.">
        <title>Thousands of microbial genomes shed light on interconnected biogeochemical processes in an aquifer system.</title>
        <authorList>
            <person name="Anantharaman K."/>
            <person name="Brown C.T."/>
            <person name="Hug L.A."/>
            <person name="Sharon I."/>
            <person name="Castelle C.J."/>
            <person name="Probst A.J."/>
            <person name="Thomas B.C."/>
            <person name="Singh A."/>
            <person name="Wilkins M.J."/>
            <person name="Karaoz U."/>
            <person name="Brodie E.L."/>
            <person name="Williams K.H."/>
            <person name="Hubbard S.S."/>
            <person name="Banfield J.F."/>
        </authorList>
    </citation>
    <scope>NUCLEOTIDE SEQUENCE [LARGE SCALE GENOMIC DNA]</scope>
</reference>
<keyword evidence="1" id="KW-0812">Transmembrane</keyword>
<dbReference type="SUPFAM" id="SSF53955">
    <property type="entry name" value="Lysozyme-like"/>
    <property type="match status" value="1"/>
</dbReference>